<evidence type="ECO:0000313" key="1">
    <source>
        <dbReference type="EnsemblPlants" id="OB11G27590.1"/>
    </source>
</evidence>
<protein>
    <submittedName>
        <fullName evidence="1">Uncharacterized protein</fullName>
    </submittedName>
</protein>
<dbReference type="HOGENOM" id="CLU_2486978_0_0_1"/>
<keyword evidence="2" id="KW-1185">Reference proteome</keyword>
<reference evidence="1" key="1">
    <citation type="journal article" date="2013" name="Nat. Commun.">
        <title>Whole-genome sequencing of Oryza brachyantha reveals mechanisms underlying Oryza genome evolution.</title>
        <authorList>
            <person name="Chen J."/>
            <person name="Huang Q."/>
            <person name="Gao D."/>
            <person name="Wang J."/>
            <person name="Lang Y."/>
            <person name="Liu T."/>
            <person name="Li B."/>
            <person name="Bai Z."/>
            <person name="Luis Goicoechea J."/>
            <person name="Liang C."/>
            <person name="Chen C."/>
            <person name="Zhang W."/>
            <person name="Sun S."/>
            <person name="Liao Y."/>
            <person name="Zhang X."/>
            <person name="Yang L."/>
            <person name="Song C."/>
            <person name="Wang M."/>
            <person name="Shi J."/>
            <person name="Liu G."/>
            <person name="Liu J."/>
            <person name="Zhou H."/>
            <person name="Zhou W."/>
            <person name="Yu Q."/>
            <person name="An N."/>
            <person name="Chen Y."/>
            <person name="Cai Q."/>
            <person name="Wang B."/>
            <person name="Liu B."/>
            <person name="Min J."/>
            <person name="Huang Y."/>
            <person name="Wu H."/>
            <person name="Li Z."/>
            <person name="Zhang Y."/>
            <person name="Yin Y."/>
            <person name="Song W."/>
            <person name="Jiang J."/>
            <person name="Jackson S.A."/>
            <person name="Wing R.A."/>
            <person name="Wang J."/>
            <person name="Chen M."/>
        </authorList>
    </citation>
    <scope>NUCLEOTIDE SEQUENCE [LARGE SCALE GENOMIC DNA]</scope>
    <source>
        <strain evidence="1">cv. IRGC 101232</strain>
    </source>
</reference>
<dbReference type="AntiFam" id="ANF00109">
    <property type="entry name" value="Shadow ORF (opposite afsK)"/>
</dbReference>
<organism evidence="1">
    <name type="scientific">Oryza brachyantha</name>
    <name type="common">malo sina</name>
    <dbReference type="NCBI Taxonomy" id="4533"/>
    <lineage>
        <taxon>Eukaryota</taxon>
        <taxon>Viridiplantae</taxon>
        <taxon>Streptophyta</taxon>
        <taxon>Embryophyta</taxon>
        <taxon>Tracheophyta</taxon>
        <taxon>Spermatophyta</taxon>
        <taxon>Magnoliopsida</taxon>
        <taxon>Liliopsida</taxon>
        <taxon>Poales</taxon>
        <taxon>Poaceae</taxon>
        <taxon>BOP clade</taxon>
        <taxon>Oryzoideae</taxon>
        <taxon>Oryzeae</taxon>
        <taxon>Oryzinae</taxon>
        <taxon>Oryza</taxon>
    </lineage>
</organism>
<name>J3NAC3_ORYBR</name>
<dbReference type="AlphaFoldDB" id="J3NAC3"/>
<accession>J3NAC3</accession>
<proteinExistence type="predicted"/>
<dbReference type="EnsemblPlants" id="OB11G27590.1">
    <property type="protein sequence ID" value="OB11G27590.1"/>
    <property type="gene ID" value="OB11G27590"/>
</dbReference>
<dbReference type="Gramene" id="OB11G27590.1">
    <property type="protein sequence ID" value="OB11G27590.1"/>
    <property type="gene ID" value="OB11G27590"/>
</dbReference>
<reference evidence="1" key="2">
    <citation type="submission" date="2013-04" db="UniProtKB">
        <authorList>
            <consortium name="EnsemblPlants"/>
        </authorList>
    </citation>
    <scope>IDENTIFICATION</scope>
</reference>
<sequence length="87" mass="9579">MLAEIIELSSPNNSLAMPKSATCAVMSSSNRTLLGFKSQCRTTSWCSWCRYSIAIDTSSIICNLSRRPNCILSSECRSASKLPFGMY</sequence>
<evidence type="ECO:0000313" key="2">
    <source>
        <dbReference type="Proteomes" id="UP000006038"/>
    </source>
</evidence>
<dbReference type="Proteomes" id="UP000006038">
    <property type="component" value="Chromosome 11"/>
</dbReference>